<gene>
    <name evidence="1" type="ORF">D0469_03535</name>
</gene>
<evidence type="ECO:0000313" key="2">
    <source>
        <dbReference type="Proteomes" id="UP000264541"/>
    </source>
</evidence>
<organism evidence="1 2">
    <name type="scientific">Peribacillus saganii</name>
    <dbReference type="NCBI Taxonomy" id="2303992"/>
    <lineage>
        <taxon>Bacteria</taxon>
        <taxon>Bacillati</taxon>
        <taxon>Bacillota</taxon>
        <taxon>Bacilli</taxon>
        <taxon>Bacillales</taxon>
        <taxon>Bacillaceae</taxon>
        <taxon>Peribacillus</taxon>
    </lineage>
</organism>
<sequence length="262" mass="30119">MKTVQEIREIVAKAQQLQQDSTGLYRSFQDAYNQKKTEIELNRDYSPEGKRKLIESHQKRKTIELMQLARSQKDLFTKYLSEAKKDAESIIYAKTPKVDPVKQERFEKRLAEVKTEILLSNAKKGKEILSDFLSKVDEQAFAAQIKGEFVSLIQPILQDAGAEAYKYRQELSQIFEDVKSRSMDPEAGEAMQVAEYAESALDGRFFIPLVEEKAGEHLGQLAKMYINKPEQYFADFPDDDKKPLPPGMRSIEEVLEEQEAKI</sequence>
<keyword evidence="2" id="KW-1185">Reference proteome</keyword>
<dbReference type="Proteomes" id="UP000264541">
    <property type="component" value="Unassembled WGS sequence"/>
</dbReference>
<reference evidence="1 2" key="1">
    <citation type="submission" date="2018-08" db="EMBL/GenBank/DDBJ databases">
        <title>Bacillus chawlae sp. nov., Bacillus glennii sp. nov., and Bacillus saganii sp. nov. Isolated from the Vehicle Assembly Building at Kennedy Space Center where the Viking Spacecraft were Assembled.</title>
        <authorList>
            <person name="Seuylemezian A."/>
            <person name="Vaishampayan P."/>
        </authorList>
    </citation>
    <scope>NUCLEOTIDE SEQUENCE [LARGE SCALE GENOMIC DNA]</scope>
    <source>
        <strain evidence="1 2">V47-23a</strain>
    </source>
</reference>
<dbReference type="OrthoDB" id="2578679at2"/>
<comment type="caution">
    <text evidence="1">The sequence shown here is derived from an EMBL/GenBank/DDBJ whole genome shotgun (WGS) entry which is preliminary data.</text>
</comment>
<proteinExistence type="predicted"/>
<dbReference type="AlphaFoldDB" id="A0A372LS51"/>
<protein>
    <submittedName>
        <fullName evidence="1">Uncharacterized protein</fullName>
    </submittedName>
</protein>
<evidence type="ECO:0000313" key="1">
    <source>
        <dbReference type="EMBL" id="RFU71025.1"/>
    </source>
</evidence>
<dbReference type="EMBL" id="QVTE01000008">
    <property type="protein sequence ID" value="RFU71025.1"/>
    <property type="molecule type" value="Genomic_DNA"/>
</dbReference>
<dbReference type="RefSeq" id="WP_117325252.1">
    <property type="nucleotide sequence ID" value="NZ_QVTE01000008.1"/>
</dbReference>
<accession>A0A372LS51</accession>
<name>A0A372LS51_9BACI</name>